<sequence length="80" mass="8845">MSLSNALDAIFASNLTDPLKQQCRDLLKRDINEAAFIVDSWNRSKVANPPDNTILDDYLTKMIATAPTTVVDTTNGNKFT</sequence>
<evidence type="ECO:0000313" key="2">
    <source>
        <dbReference type="Proteomes" id="UP000001396"/>
    </source>
</evidence>
<dbReference type="RefSeq" id="XP_020432227.1">
    <property type="nucleotide sequence ID" value="XM_020577779.1"/>
</dbReference>
<accession>D3BDX6</accession>
<organism evidence="1 2">
    <name type="scientific">Heterostelium pallidum (strain ATCC 26659 / Pp 5 / PN500)</name>
    <name type="common">Cellular slime mold</name>
    <name type="synonym">Polysphondylium pallidum</name>
    <dbReference type="NCBI Taxonomy" id="670386"/>
    <lineage>
        <taxon>Eukaryota</taxon>
        <taxon>Amoebozoa</taxon>
        <taxon>Evosea</taxon>
        <taxon>Eumycetozoa</taxon>
        <taxon>Dictyostelia</taxon>
        <taxon>Acytosteliales</taxon>
        <taxon>Acytosteliaceae</taxon>
        <taxon>Heterostelium</taxon>
    </lineage>
</organism>
<name>D3BDX6_HETP5</name>
<evidence type="ECO:0000313" key="1">
    <source>
        <dbReference type="EMBL" id="EFA80107.1"/>
    </source>
</evidence>
<dbReference type="InParanoid" id="D3BDX6"/>
<proteinExistence type="predicted"/>
<dbReference type="EMBL" id="ADBJ01000031">
    <property type="protein sequence ID" value="EFA80107.1"/>
    <property type="molecule type" value="Genomic_DNA"/>
</dbReference>
<comment type="caution">
    <text evidence="1">The sequence shown here is derived from an EMBL/GenBank/DDBJ whole genome shotgun (WGS) entry which is preliminary data.</text>
</comment>
<keyword evidence="2" id="KW-1185">Reference proteome</keyword>
<protein>
    <submittedName>
        <fullName evidence="1">Uncharacterized protein</fullName>
    </submittedName>
</protein>
<dbReference type="Proteomes" id="UP000001396">
    <property type="component" value="Unassembled WGS sequence"/>
</dbReference>
<gene>
    <name evidence="1" type="ORF">PPL_06929</name>
</gene>
<dbReference type="AlphaFoldDB" id="D3BDX6"/>
<dbReference type="GeneID" id="31362410"/>
<reference evidence="1 2" key="1">
    <citation type="journal article" date="2011" name="Genome Res.">
        <title>Phylogeny-wide analysis of social amoeba genomes highlights ancient origins for complex intercellular communication.</title>
        <authorList>
            <person name="Heidel A.J."/>
            <person name="Lawal H.M."/>
            <person name="Felder M."/>
            <person name="Schilde C."/>
            <person name="Helps N.R."/>
            <person name="Tunggal B."/>
            <person name="Rivero F."/>
            <person name="John U."/>
            <person name="Schleicher M."/>
            <person name="Eichinger L."/>
            <person name="Platzer M."/>
            <person name="Noegel A.A."/>
            <person name="Schaap P."/>
            <person name="Gloeckner G."/>
        </authorList>
    </citation>
    <scope>NUCLEOTIDE SEQUENCE [LARGE SCALE GENOMIC DNA]</scope>
    <source>
        <strain evidence="2">ATCC 26659 / Pp 5 / PN500</strain>
    </source>
</reference>